<accession>A0ABQ4DSL4</accession>
<organism evidence="2 3">
    <name type="scientific">Plantactinospora endophytica</name>
    <dbReference type="NCBI Taxonomy" id="673535"/>
    <lineage>
        <taxon>Bacteria</taxon>
        <taxon>Bacillati</taxon>
        <taxon>Actinomycetota</taxon>
        <taxon>Actinomycetes</taxon>
        <taxon>Micromonosporales</taxon>
        <taxon>Micromonosporaceae</taxon>
        <taxon>Plantactinospora</taxon>
    </lineage>
</organism>
<feature type="compositionally biased region" description="Basic residues" evidence="1">
    <location>
        <begin position="86"/>
        <end position="102"/>
    </location>
</feature>
<evidence type="ECO:0000256" key="1">
    <source>
        <dbReference type="SAM" id="MobiDB-lite"/>
    </source>
</evidence>
<dbReference type="Proteomes" id="UP000646749">
    <property type="component" value="Unassembled WGS sequence"/>
</dbReference>
<comment type="caution">
    <text evidence="2">The sequence shown here is derived from an EMBL/GenBank/DDBJ whole genome shotgun (WGS) entry which is preliminary data.</text>
</comment>
<dbReference type="RefSeq" id="WP_203864116.1">
    <property type="nucleotide sequence ID" value="NZ_BONW01000001.1"/>
</dbReference>
<feature type="compositionally biased region" description="Low complexity" evidence="1">
    <location>
        <begin position="76"/>
        <end position="85"/>
    </location>
</feature>
<proteinExistence type="predicted"/>
<feature type="region of interest" description="Disordered" evidence="1">
    <location>
        <begin position="66"/>
        <end position="322"/>
    </location>
</feature>
<evidence type="ECO:0000313" key="3">
    <source>
        <dbReference type="Proteomes" id="UP000646749"/>
    </source>
</evidence>
<feature type="compositionally biased region" description="Polar residues" evidence="1">
    <location>
        <begin position="23"/>
        <end position="32"/>
    </location>
</feature>
<feature type="compositionally biased region" description="Basic residues" evidence="1">
    <location>
        <begin position="127"/>
        <end position="139"/>
    </location>
</feature>
<name>A0ABQ4DSL4_9ACTN</name>
<feature type="compositionally biased region" description="Low complexity" evidence="1">
    <location>
        <begin position="166"/>
        <end position="203"/>
    </location>
</feature>
<gene>
    <name evidence="2" type="ORF">Pen02_03890</name>
</gene>
<feature type="compositionally biased region" description="Polar residues" evidence="1">
    <location>
        <begin position="1"/>
        <end position="15"/>
    </location>
</feature>
<evidence type="ECO:0000313" key="2">
    <source>
        <dbReference type="EMBL" id="GIG85453.1"/>
    </source>
</evidence>
<dbReference type="EMBL" id="BONW01000001">
    <property type="protein sequence ID" value="GIG85453.1"/>
    <property type="molecule type" value="Genomic_DNA"/>
</dbReference>
<feature type="compositionally biased region" description="Basic residues" evidence="1">
    <location>
        <begin position="153"/>
        <end position="165"/>
    </location>
</feature>
<feature type="compositionally biased region" description="Low complexity" evidence="1">
    <location>
        <begin position="103"/>
        <end position="126"/>
    </location>
</feature>
<feature type="region of interest" description="Disordered" evidence="1">
    <location>
        <begin position="1"/>
        <end position="32"/>
    </location>
</feature>
<feature type="compositionally biased region" description="Low complexity" evidence="1">
    <location>
        <begin position="216"/>
        <end position="282"/>
    </location>
</feature>
<evidence type="ECO:0008006" key="4">
    <source>
        <dbReference type="Google" id="ProtNLM"/>
    </source>
</evidence>
<keyword evidence="3" id="KW-1185">Reference proteome</keyword>
<reference evidence="2 3" key="1">
    <citation type="submission" date="2021-01" db="EMBL/GenBank/DDBJ databases">
        <title>Whole genome shotgun sequence of Plantactinospora endophytica NBRC 110450.</title>
        <authorList>
            <person name="Komaki H."/>
            <person name="Tamura T."/>
        </authorList>
    </citation>
    <scope>NUCLEOTIDE SEQUENCE [LARGE SCALE GENOMIC DNA]</scope>
    <source>
        <strain evidence="2 3">NBRC 110450</strain>
    </source>
</reference>
<protein>
    <recommendedName>
        <fullName evidence="4">Rho termination factor N-terminal domain-containing protein</fullName>
    </recommendedName>
</protein>
<sequence length="414" mass="43297">MAQRNSSGRGATATATKRRSSKTADINESKINSMKAEDIRGQLRKRGISGISALRKMDLVKSLVRTLRAEGGPGGRKATAAPSKRATAKKAPAKRSTAKKAPARTVAAKKAPARKTTTARATGAKKAPARKATAKKAPARKSTTARAAGAKKAPARKAAAKKAPARKTVAAARKAPARKSVTSARTTTGTRRTGATSARKATGPAKATGARATGPGKATGARKSTAAKSTTAARKTTGARKSTSAPAGRATGARKGTAAKSTTTARKGTAAKSSTAARKSTGGPSTAQARQSTSGGGGQSKSLKYAQPISSAQDAPERPGRSLVTREHDVIQRWAEARNAQPATIEGTEREGRLGVLTFDFPGWREGGRLKPVSWDEWFHTFDLRQLNFIYQEQLSDGRQSNFFRTESPMREDG</sequence>
<feature type="compositionally biased region" description="Low complexity" evidence="1">
    <location>
        <begin position="140"/>
        <end position="152"/>
    </location>
</feature>